<evidence type="ECO:0000313" key="1">
    <source>
        <dbReference type="EMBL" id="KAE9409734.1"/>
    </source>
</evidence>
<organism evidence="1 2">
    <name type="scientific">Gymnopus androsaceus JB14</name>
    <dbReference type="NCBI Taxonomy" id="1447944"/>
    <lineage>
        <taxon>Eukaryota</taxon>
        <taxon>Fungi</taxon>
        <taxon>Dikarya</taxon>
        <taxon>Basidiomycota</taxon>
        <taxon>Agaricomycotina</taxon>
        <taxon>Agaricomycetes</taxon>
        <taxon>Agaricomycetidae</taxon>
        <taxon>Agaricales</taxon>
        <taxon>Marasmiineae</taxon>
        <taxon>Omphalotaceae</taxon>
        <taxon>Gymnopus</taxon>
    </lineage>
</organism>
<dbReference type="EMBL" id="ML769387">
    <property type="protein sequence ID" value="KAE9409734.1"/>
    <property type="molecule type" value="Genomic_DNA"/>
</dbReference>
<protein>
    <recommendedName>
        <fullName evidence="3">UDP-Glycosyltransferase/glycogen phosphorylase</fullName>
    </recommendedName>
</protein>
<keyword evidence="2" id="KW-1185">Reference proteome</keyword>
<dbReference type="SUPFAM" id="SSF53756">
    <property type="entry name" value="UDP-Glycosyltransferase/glycogen phosphorylase"/>
    <property type="match status" value="1"/>
</dbReference>
<dbReference type="PANTHER" id="PTHR48049:SF132">
    <property type="entry name" value="GLYCOSYLTRANSFERASE"/>
    <property type="match status" value="1"/>
</dbReference>
<accession>A0A6A4IMS3</accession>
<proteinExistence type="predicted"/>
<sequence length="420" mass="47292">MAPTHFLVISSPFFGHVRPIFTFAMNLLVMYPELHITFVTTGTISPAFTPPFDRELTLYGLEDGPRSRLNVKLLGQGELESVMAQIMSIIDLFPEFLRELLTPDPLSFSPFKFLPALTVVDIMALPAVDILDDIAPQKIPVLCYTPTNAAMLNLYFIHRDEYPETYWRHIYHKAEAQVTCGLHEGMNIDQIAFKIWLKASHVVAQTASLPPMYNHELNPQSDLLDTDEKTVSQVNQARVRVAISITNSISKLDGFIIHTSPLMEPGEVEEMRQTSPEHRFFHIGPQYPELWWNGGIPPQVQVLSPEDDQVMSFLNDMHKRYGANSVLYISFGTYILPPNAPHLFDALIKTILTADPPLPFLFARATGNQMLTPKHREEIEKSGLGLLAGFVPQQAVLKHEAIGWYLCHAGSNSISESFLK</sequence>
<dbReference type="InterPro" id="IPR050481">
    <property type="entry name" value="UDP-glycosyltransf_plant"/>
</dbReference>
<dbReference type="Gene3D" id="3.40.50.2000">
    <property type="entry name" value="Glycogen Phosphorylase B"/>
    <property type="match status" value="2"/>
</dbReference>
<name>A0A6A4IMS3_9AGAR</name>
<evidence type="ECO:0008006" key="3">
    <source>
        <dbReference type="Google" id="ProtNLM"/>
    </source>
</evidence>
<reference evidence="1" key="1">
    <citation type="journal article" date="2019" name="Environ. Microbiol.">
        <title>Fungal ecological strategies reflected in gene transcription - a case study of two litter decomposers.</title>
        <authorList>
            <person name="Barbi F."/>
            <person name="Kohler A."/>
            <person name="Barry K."/>
            <person name="Baskaran P."/>
            <person name="Daum C."/>
            <person name="Fauchery L."/>
            <person name="Ihrmark K."/>
            <person name="Kuo A."/>
            <person name="LaButti K."/>
            <person name="Lipzen A."/>
            <person name="Morin E."/>
            <person name="Grigoriev I.V."/>
            <person name="Henrissat B."/>
            <person name="Lindahl B."/>
            <person name="Martin F."/>
        </authorList>
    </citation>
    <scope>NUCLEOTIDE SEQUENCE</scope>
    <source>
        <strain evidence="1">JB14</strain>
    </source>
</reference>
<dbReference type="PANTHER" id="PTHR48049">
    <property type="entry name" value="GLYCOSYLTRANSFERASE"/>
    <property type="match status" value="1"/>
</dbReference>
<dbReference type="OrthoDB" id="5835829at2759"/>
<gene>
    <name evidence="1" type="ORF">BT96DRAFT_1085460</name>
</gene>
<dbReference type="AlphaFoldDB" id="A0A6A4IMS3"/>
<evidence type="ECO:0000313" key="2">
    <source>
        <dbReference type="Proteomes" id="UP000799118"/>
    </source>
</evidence>
<dbReference type="Proteomes" id="UP000799118">
    <property type="component" value="Unassembled WGS sequence"/>
</dbReference>
<dbReference type="GO" id="GO:0035251">
    <property type="term" value="F:UDP-glucosyltransferase activity"/>
    <property type="evidence" value="ECO:0007669"/>
    <property type="project" value="InterPro"/>
</dbReference>